<organism evidence="2 3">
    <name type="scientific">Chiloscyllium punctatum</name>
    <name type="common">Brownbanded bambooshark</name>
    <name type="synonym">Hemiscyllium punctatum</name>
    <dbReference type="NCBI Taxonomy" id="137246"/>
    <lineage>
        <taxon>Eukaryota</taxon>
        <taxon>Metazoa</taxon>
        <taxon>Chordata</taxon>
        <taxon>Craniata</taxon>
        <taxon>Vertebrata</taxon>
        <taxon>Chondrichthyes</taxon>
        <taxon>Elasmobranchii</taxon>
        <taxon>Galeomorphii</taxon>
        <taxon>Galeoidea</taxon>
        <taxon>Orectolobiformes</taxon>
        <taxon>Hemiscylliidae</taxon>
        <taxon>Chiloscyllium</taxon>
    </lineage>
</organism>
<accession>A0A401SDE4</accession>
<protein>
    <submittedName>
        <fullName evidence="2">Uncharacterized protein</fullName>
    </submittedName>
</protein>
<reference evidence="2 3" key="1">
    <citation type="journal article" date="2018" name="Nat. Ecol. Evol.">
        <title>Shark genomes provide insights into elasmobranch evolution and the origin of vertebrates.</title>
        <authorList>
            <person name="Hara Y"/>
            <person name="Yamaguchi K"/>
            <person name="Onimaru K"/>
            <person name="Kadota M"/>
            <person name="Koyanagi M"/>
            <person name="Keeley SD"/>
            <person name="Tatsumi K"/>
            <person name="Tanaka K"/>
            <person name="Motone F"/>
            <person name="Kageyama Y"/>
            <person name="Nozu R"/>
            <person name="Adachi N"/>
            <person name="Nishimura O"/>
            <person name="Nakagawa R"/>
            <person name="Tanegashima C"/>
            <person name="Kiyatake I"/>
            <person name="Matsumoto R"/>
            <person name="Murakumo K"/>
            <person name="Nishida K"/>
            <person name="Terakita A"/>
            <person name="Kuratani S"/>
            <person name="Sato K"/>
            <person name="Hyodo S Kuraku.S."/>
        </authorList>
    </citation>
    <scope>NUCLEOTIDE SEQUENCE [LARGE SCALE GENOMIC DNA]</scope>
</reference>
<evidence type="ECO:0000313" key="2">
    <source>
        <dbReference type="EMBL" id="GCC28442.1"/>
    </source>
</evidence>
<name>A0A401SDE4_CHIPU</name>
<feature type="compositionally biased region" description="Basic and acidic residues" evidence="1">
    <location>
        <begin position="71"/>
        <end position="83"/>
    </location>
</feature>
<sequence>MQEVRSLDGLSFSFRDTSSLAKVMPINHRLANYWTCNDVAAAGGKVGGICSLFRQCRERRAGVSLPPAEQEEGRSLRRNDGKLPDPAGLKGV</sequence>
<dbReference type="Proteomes" id="UP000287033">
    <property type="component" value="Unassembled WGS sequence"/>
</dbReference>
<keyword evidence="3" id="KW-1185">Reference proteome</keyword>
<evidence type="ECO:0000313" key="3">
    <source>
        <dbReference type="Proteomes" id="UP000287033"/>
    </source>
</evidence>
<gene>
    <name evidence="2" type="ORF">chiPu_0006872</name>
</gene>
<evidence type="ECO:0000256" key="1">
    <source>
        <dbReference type="SAM" id="MobiDB-lite"/>
    </source>
</evidence>
<dbReference type="AlphaFoldDB" id="A0A401SDE4"/>
<feature type="region of interest" description="Disordered" evidence="1">
    <location>
        <begin position="64"/>
        <end position="92"/>
    </location>
</feature>
<comment type="caution">
    <text evidence="2">The sequence shown here is derived from an EMBL/GenBank/DDBJ whole genome shotgun (WGS) entry which is preliminary data.</text>
</comment>
<dbReference type="EMBL" id="BEZZ01000205">
    <property type="protein sequence ID" value="GCC28442.1"/>
    <property type="molecule type" value="Genomic_DNA"/>
</dbReference>
<proteinExistence type="predicted"/>